<dbReference type="Gene3D" id="3.40.50.300">
    <property type="entry name" value="P-loop containing nucleotide triphosphate hydrolases"/>
    <property type="match status" value="1"/>
</dbReference>
<evidence type="ECO:0000256" key="3">
    <source>
        <dbReference type="ARBA" id="ARBA00022741"/>
    </source>
</evidence>
<dbReference type="PANTHER" id="PTHR42788:SF20">
    <property type="entry name" value="ABC TRANSPORTER ATP-BINDING PROTEIN"/>
    <property type="match status" value="1"/>
</dbReference>
<dbReference type="GO" id="GO:0005524">
    <property type="term" value="F:ATP binding"/>
    <property type="evidence" value="ECO:0007669"/>
    <property type="project" value="UniProtKB-KW"/>
</dbReference>
<dbReference type="SUPFAM" id="SSF52540">
    <property type="entry name" value="P-loop containing nucleoside triphosphate hydrolases"/>
    <property type="match status" value="1"/>
</dbReference>
<organism evidence="6 7">
    <name type="scientific">Kaistia dalseonensis</name>
    <dbReference type="NCBI Taxonomy" id="410840"/>
    <lineage>
        <taxon>Bacteria</taxon>
        <taxon>Pseudomonadati</taxon>
        <taxon>Pseudomonadota</taxon>
        <taxon>Alphaproteobacteria</taxon>
        <taxon>Hyphomicrobiales</taxon>
        <taxon>Kaistiaceae</taxon>
        <taxon>Kaistia</taxon>
    </lineage>
</organism>
<dbReference type="Proteomes" id="UP001241603">
    <property type="component" value="Unassembled WGS sequence"/>
</dbReference>
<comment type="similarity">
    <text evidence="1">Belongs to the ABC transporter superfamily.</text>
</comment>
<dbReference type="EMBL" id="JAUSVO010000003">
    <property type="protein sequence ID" value="MDQ0438115.1"/>
    <property type="molecule type" value="Genomic_DNA"/>
</dbReference>
<keyword evidence="7" id="KW-1185">Reference proteome</keyword>
<dbReference type="InterPro" id="IPR050166">
    <property type="entry name" value="ABC_transporter_ATP-bind"/>
</dbReference>
<keyword evidence="4 6" id="KW-0067">ATP-binding</keyword>
<accession>A0ABU0H8N0</accession>
<sequence length="263" mass="28242">MSLVPAPVTAIHLDHISKSFTLDGGGTIAALGEVTLKIDKGEFVALLGPSGCGKSTILRLVAALEEPSTGAVTIEGRAPVELSRQHRLGVAFQDHALLPWLTIAQNVALPYQLAGKPVDKARVSALIALVGLAGFEAARPKQLSGGMRQRASIARALVLKPDVLLLDEPFGALDAVTRRQMNVELQRIWSEQRITTLLVTHAVDEALFLADRVVVMTGRPGKILKTVEVPFARPRHPDVTREPRFHELVDELTLALEPAGGHG</sequence>
<keyword evidence="3" id="KW-0547">Nucleotide-binding</keyword>
<gene>
    <name evidence="6" type="ORF">QO014_002507</name>
</gene>
<name>A0ABU0H8N0_9HYPH</name>
<dbReference type="InterPro" id="IPR003439">
    <property type="entry name" value="ABC_transporter-like_ATP-bd"/>
</dbReference>
<dbReference type="InterPro" id="IPR003593">
    <property type="entry name" value="AAA+_ATPase"/>
</dbReference>
<proteinExistence type="inferred from homology"/>
<dbReference type="InterPro" id="IPR027417">
    <property type="entry name" value="P-loop_NTPase"/>
</dbReference>
<dbReference type="PROSITE" id="PS00211">
    <property type="entry name" value="ABC_TRANSPORTER_1"/>
    <property type="match status" value="1"/>
</dbReference>
<evidence type="ECO:0000313" key="7">
    <source>
        <dbReference type="Proteomes" id="UP001241603"/>
    </source>
</evidence>
<protein>
    <submittedName>
        <fullName evidence="6">NitT/TauT family transport system ATP-binding protein</fullName>
    </submittedName>
</protein>
<evidence type="ECO:0000313" key="6">
    <source>
        <dbReference type="EMBL" id="MDQ0438115.1"/>
    </source>
</evidence>
<dbReference type="PANTHER" id="PTHR42788">
    <property type="entry name" value="TAURINE IMPORT ATP-BINDING PROTEIN-RELATED"/>
    <property type="match status" value="1"/>
</dbReference>
<comment type="caution">
    <text evidence="6">The sequence shown here is derived from an EMBL/GenBank/DDBJ whole genome shotgun (WGS) entry which is preliminary data.</text>
</comment>
<keyword evidence="2" id="KW-0813">Transport</keyword>
<evidence type="ECO:0000256" key="2">
    <source>
        <dbReference type="ARBA" id="ARBA00022448"/>
    </source>
</evidence>
<evidence type="ECO:0000256" key="4">
    <source>
        <dbReference type="ARBA" id="ARBA00022840"/>
    </source>
</evidence>
<dbReference type="InterPro" id="IPR017871">
    <property type="entry name" value="ABC_transporter-like_CS"/>
</dbReference>
<dbReference type="Pfam" id="PF00005">
    <property type="entry name" value="ABC_tran"/>
    <property type="match status" value="1"/>
</dbReference>
<evidence type="ECO:0000256" key="1">
    <source>
        <dbReference type="ARBA" id="ARBA00005417"/>
    </source>
</evidence>
<dbReference type="PROSITE" id="PS50893">
    <property type="entry name" value="ABC_TRANSPORTER_2"/>
    <property type="match status" value="1"/>
</dbReference>
<reference evidence="6 7" key="1">
    <citation type="submission" date="2023-07" db="EMBL/GenBank/DDBJ databases">
        <title>Genomic Encyclopedia of Type Strains, Phase IV (KMG-IV): sequencing the most valuable type-strain genomes for metagenomic binning, comparative biology and taxonomic classification.</title>
        <authorList>
            <person name="Goeker M."/>
        </authorList>
    </citation>
    <scope>NUCLEOTIDE SEQUENCE [LARGE SCALE GENOMIC DNA]</scope>
    <source>
        <strain evidence="6 7">B6-8</strain>
    </source>
</reference>
<evidence type="ECO:0000259" key="5">
    <source>
        <dbReference type="PROSITE" id="PS50893"/>
    </source>
</evidence>
<dbReference type="SMART" id="SM00382">
    <property type="entry name" value="AAA"/>
    <property type="match status" value="1"/>
</dbReference>
<dbReference type="RefSeq" id="WP_266349024.1">
    <property type="nucleotide sequence ID" value="NZ_JAPKNG010000003.1"/>
</dbReference>
<feature type="domain" description="ABC transporter" evidence="5">
    <location>
        <begin position="11"/>
        <end position="243"/>
    </location>
</feature>
<dbReference type="CDD" id="cd03293">
    <property type="entry name" value="ABC_NrtD_SsuB_transporters"/>
    <property type="match status" value="1"/>
</dbReference>